<evidence type="ECO:0000313" key="4">
    <source>
        <dbReference type="EMBL" id="CAF3990775.1"/>
    </source>
</evidence>
<evidence type="ECO:0000313" key="1">
    <source>
        <dbReference type="EMBL" id="CAF0903534.1"/>
    </source>
</evidence>
<dbReference type="EMBL" id="CAJOBB010002691">
    <property type="protein sequence ID" value="CAF3990775.1"/>
    <property type="molecule type" value="Genomic_DNA"/>
</dbReference>
<evidence type="ECO:0000313" key="2">
    <source>
        <dbReference type="EMBL" id="CAF1449638.1"/>
    </source>
</evidence>
<dbReference type="Proteomes" id="UP000663891">
    <property type="component" value="Unassembled WGS sequence"/>
</dbReference>
<dbReference type="EMBL" id="CAJNOE010001775">
    <property type="protein sequence ID" value="CAF1449638.1"/>
    <property type="molecule type" value="Genomic_DNA"/>
</dbReference>
<evidence type="ECO:0000313" key="7">
    <source>
        <dbReference type="Proteomes" id="UP000663891"/>
    </source>
</evidence>
<name>A0A813ZWC7_9BILA</name>
<accession>A0A813ZWC7</accession>
<proteinExistence type="predicted"/>
<evidence type="ECO:0000313" key="5">
    <source>
        <dbReference type="EMBL" id="CAF4008067.1"/>
    </source>
</evidence>
<dbReference type="Proteomes" id="UP000663844">
    <property type="component" value="Unassembled WGS sequence"/>
</dbReference>
<evidence type="ECO:0000313" key="3">
    <source>
        <dbReference type="EMBL" id="CAF1458995.1"/>
    </source>
</evidence>
<dbReference type="Proteomes" id="UP000663845">
    <property type="component" value="Unassembled WGS sequence"/>
</dbReference>
<gene>
    <name evidence="2" type="ORF">IZO911_LOCUS42287</name>
    <name evidence="3" type="ORF">JYZ213_LOCUS41139</name>
    <name evidence="4" type="ORF">KXQ929_LOCUS27891</name>
    <name evidence="6" type="ORF">OKA104_LOCUS30923</name>
    <name evidence="5" type="ORF">OXD698_LOCUS29926</name>
    <name evidence="1" type="ORF">VCS650_LOCUS9444</name>
</gene>
<dbReference type="OrthoDB" id="10023506at2759"/>
<comment type="caution">
    <text evidence="1">The sequence shown here is derived from an EMBL/GenBank/DDBJ whole genome shotgun (WGS) entry which is preliminary data.</text>
</comment>
<dbReference type="EMBL" id="CAJOAY010003409">
    <property type="protein sequence ID" value="CAF4020352.1"/>
    <property type="molecule type" value="Genomic_DNA"/>
</dbReference>
<dbReference type="Proteomes" id="UP000663881">
    <property type="component" value="Unassembled WGS sequence"/>
</dbReference>
<organism evidence="1 7">
    <name type="scientific">Adineta steineri</name>
    <dbReference type="NCBI Taxonomy" id="433720"/>
    <lineage>
        <taxon>Eukaryota</taxon>
        <taxon>Metazoa</taxon>
        <taxon>Spiralia</taxon>
        <taxon>Gnathifera</taxon>
        <taxon>Rotifera</taxon>
        <taxon>Eurotatoria</taxon>
        <taxon>Bdelloidea</taxon>
        <taxon>Adinetida</taxon>
        <taxon>Adinetidae</taxon>
        <taxon>Adineta</taxon>
    </lineage>
</organism>
<dbReference type="EMBL" id="CAJNOG010001619">
    <property type="protein sequence ID" value="CAF1458995.1"/>
    <property type="molecule type" value="Genomic_DNA"/>
</dbReference>
<sequence length="83" mass="9430">MHCTNDNLFTFWNQLSCLKYLRSLKIIFGSKSHPNNGLKDKEFLICSIFNQDFCPSLACSTIKNKGNDNLNTELPISSINTNN</sequence>
<dbReference type="AlphaFoldDB" id="A0A813ZWC7"/>
<dbReference type="Proteomes" id="UP000663860">
    <property type="component" value="Unassembled WGS sequence"/>
</dbReference>
<dbReference type="EMBL" id="CAJOAZ010003448">
    <property type="protein sequence ID" value="CAF4008067.1"/>
    <property type="molecule type" value="Genomic_DNA"/>
</dbReference>
<dbReference type="Proteomes" id="UP000663868">
    <property type="component" value="Unassembled WGS sequence"/>
</dbReference>
<protein>
    <submittedName>
        <fullName evidence="1">Uncharacterized protein</fullName>
    </submittedName>
</protein>
<reference evidence="1" key="1">
    <citation type="submission" date="2021-02" db="EMBL/GenBank/DDBJ databases">
        <authorList>
            <person name="Nowell W R."/>
        </authorList>
    </citation>
    <scope>NUCLEOTIDE SEQUENCE</scope>
</reference>
<dbReference type="EMBL" id="CAJNON010000065">
    <property type="protein sequence ID" value="CAF0903534.1"/>
    <property type="molecule type" value="Genomic_DNA"/>
</dbReference>
<evidence type="ECO:0000313" key="6">
    <source>
        <dbReference type="EMBL" id="CAF4020352.1"/>
    </source>
</evidence>